<dbReference type="Pfam" id="PF17862">
    <property type="entry name" value="AAA_lid_3"/>
    <property type="match status" value="1"/>
</dbReference>
<feature type="region of interest" description="Disordered" evidence="11">
    <location>
        <begin position="1"/>
        <end position="238"/>
    </location>
</feature>
<protein>
    <submittedName>
        <fullName evidence="13">Tat-binding 7</fullName>
    </submittedName>
</protein>
<evidence type="ECO:0000313" key="13">
    <source>
        <dbReference type="EMBL" id="RCK64992.1"/>
    </source>
</evidence>
<feature type="region of interest" description="Disordered" evidence="11">
    <location>
        <begin position="1182"/>
        <end position="1219"/>
    </location>
</feature>
<dbReference type="Proteomes" id="UP000253472">
    <property type="component" value="Unassembled WGS sequence"/>
</dbReference>
<feature type="region of interest" description="Disordered" evidence="11">
    <location>
        <begin position="1231"/>
        <end position="1273"/>
    </location>
</feature>
<dbReference type="Gene3D" id="1.10.8.60">
    <property type="match status" value="1"/>
</dbReference>
<gene>
    <name evidence="13" type="primary">YTA7</name>
    <name evidence="13" type="ORF">Cantr_00744</name>
</gene>
<dbReference type="InterPro" id="IPR001487">
    <property type="entry name" value="Bromodomain"/>
</dbReference>
<keyword evidence="6" id="KW-0378">Hydrolase</keyword>
<dbReference type="CDD" id="cd05491">
    <property type="entry name" value="Bromo_TBP7_like"/>
    <property type="match status" value="1"/>
</dbReference>
<dbReference type="Pfam" id="PF00004">
    <property type="entry name" value="AAA"/>
    <property type="match status" value="2"/>
</dbReference>
<feature type="compositionally biased region" description="Acidic residues" evidence="11">
    <location>
        <begin position="1251"/>
        <end position="1273"/>
    </location>
</feature>
<dbReference type="SMART" id="SM00382">
    <property type="entry name" value="AAA"/>
    <property type="match status" value="1"/>
</dbReference>
<evidence type="ECO:0000256" key="10">
    <source>
        <dbReference type="PROSITE-ProRule" id="PRU00035"/>
    </source>
</evidence>
<dbReference type="GO" id="GO:0006334">
    <property type="term" value="P:nucleosome assembly"/>
    <property type="evidence" value="ECO:0007669"/>
    <property type="project" value="TreeGrafter"/>
</dbReference>
<dbReference type="FunFam" id="3.40.50.300:FF:000061">
    <property type="entry name" value="ATPase family, AAA domain-containing 2"/>
    <property type="match status" value="1"/>
</dbReference>
<evidence type="ECO:0000259" key="12">
    <source>
        <dbReference type="PROSITE" id="PS50014"/>
    </source>
</evidence>
<feature type="compositionally biased region" description="Acidic residues" evidence="11">
    <location>
        <begin position="41"/>
        <end position="52"/>
    </location>
</feature>
<keyword evidence="7" id="KW-0067">ATP-binding</keyword>
<keyword evidence="9" id="KW-0539">Nucleus</keyword>
<dbReference type="GO" id="GO:0042393">
    <property type="term" value="F:histone binding"/>
    <property type="evidence" value="ECO:0007669"/>
    <property type="project" value="UniProtKB-ARBA"/>
</dbReference>
<keyword evidence="4" id="KW-0158">Chromosome</keyword>
<dbReference type="Gene3D" id="1.20.920.10">
    <property type="entry name" value="Bromodomain-like"/>
    <property type="match status" value="1"/>
</dbReference>
<reference evidence="13 14" key="1">
    <citation type="submission" date="2018-06" db="EMBL/GenBank/DDBJ databases">
        <title>Whole genome sequencing of Candida tropicalis (genome annotated by CSBL at Korea University).</title>
        <authorList>
            <person name="Ahn J."/>
        </authorList>
    </citation>
    <scope>NUCLEOTIDE SEQUENCE [LARGE SCALE GENOMIC DNA]</scope>
    <source>
        <strain evidence="13 14">ATCC 20962</strain>
    </source>
</reference>
<evidence type="ECO:0000256" key="8">
    <source>
        <dbReference type="ARBA" id="ARBA00023117"/>
    </source>
</evidence>
<feature type="domain" description="Bromo" evidence="12">
    <location>
        <begin position="1051"/>
        <end position="1093"/>
    </location>
</feature>
<feature type="compositionally biased region" description="Acidic residues" evidence="11">
    <location>
        <begin position="173"/>
        <end position="184"/>
    </location>
</feature>
<dbReference type="SUPFAM" id="SSF52540">
    <property type="entry name" value="P-loop containing nucleoside triphosphate hydrolases"/>
    <property type="match status" value="2"/>
</dbReference>
<comment type="subcellular location">
    <subcellularLocation>
        <location evidence="2">Chromosome</location>
    </subcellularLocation>
    <subcellularLocation>
        <location evidence="1">Nucleus</location>
    </subcellularLocation>
</comment>
<comment type="similarity">
    <text evidence="3">Belongs to the AAA ATPase family.</text>
</comment>
<dbReference type="InterPro" id="IPR003960">
    <property type="entry name" value="ATPase_AAA_CS"/>
</dbReference>
<evidence type="ECO:0000256" key="1">
    <source>
        <dbReference type="ARBA" id="ARBA00004123"/>
    </source>
</evidence>
<dbReference type="CDD" id="cd19517">
    <property type="entry name" value="RecA-like_Yta7-like"/>
    <property type="match status" value="1"/>
</dbReference>
<dbReference type="GO" id="GO:0005634">
    <property type="term" value="C:nucleus"/>
    <property type="evidence" value="ECO:0007669"/>
    <property type="project" value="UniProtKB-SubCell"/>
</dbReference>
<dbReference type="GO" id="GO:0000785">
    <property type="term" value="C:chromatin"/>
    <property type="evidence" value="ECO:0007669"/>
    <property type="project" value="UniProtKB-ARBA"/>
</dbReference>
<feature type="compositionally biased region" description="Low complexity" evidence="11">
    <location>
        <begin position="1182"/>
        <end position="1193"/>
    </location>
</feature>
<dbReference type="SUPFAM" id="SSF47370">
    <property type="entry name" value="Bromodomain"/>
    <property type="match status" value="1"/>
</dbReference>
<dbReference type="Gene3D" id="3.40.50.300">
    <property type="entry name" value="P-loop containing nucleotide triphosphate hydrolases"/>
    <property type="match status" value="2"/>
</dbReference>
<dbReference type="GO" id="GO:0016887">
    <property type="term" value="F:ATP hydrolysis activity"/>
    <property type="evidence" value="ECO:0007669"/>
    <property type="project" value="InterPro"/>
</dbReference>
<dbReference type="InterPro" id="IPR041569">
    <property type="entry name" value="AAA_lid_3"/>
</dbReference>
<evidence type="ECO:0000256" key="6">
    <source>
        <dbReference type="ARBA" id="ARBA00022801"/>
    </source>
</evidence>
<dbReference type="InterPro" id="IPR003959">
    <property type="entry name" value="ATPase_AAA_core"/>
</dbReference>
<feature type="compositionally biased region" description="Basic and acidic residues" evidence="11">
    <location>
        <begin position="206"/>
        <end position="217"/>
    </location>
</feature>
<feature type="compositionally biased region" description="Acidic residues" evidence="11">
    <location>
        <begin position="92"/>
        <end position="109"/>
    </location>
</feature>
<dbReference type="GO" id="GO:0045815">
    <property type="term" value="P:transcription initiation-coupled chromatin remodeling"/>
    <property type="evidence" value="ECO:0007669"/>
    <property type="project" value="TreeGrafter"/>
</dbReference>
<dbReference type="GO" id="GO:0005524">
    <property type="term" value="F:ATP binding"/>
    <property type="evidence" value="ECO:0007669"/>
    <property type="project" value="UniProtKB-KW"/>
</dbReference>
<dbReference type="GO" id="GO:0140674">
    <property type="term" value="F:ATP-dependent histone chaperone activity"/>
    <property type="evidence" value="ECO:0007669"/>
    <property type="project" value="UniProtKB-ARBA"/>
</dbReference>
<evidence type="ECO:0000256" key="5">
    <source>
        <dbReference type="ARBA" id="ARBA00022741"/>
    </source>
</evidence>
<dbReference type="OrthoDB" id="5421at2759"/>
<evidence type="ECO:0000256" key="2">
    <source>
        <dbReference type="ARBA" id="ARBA00004286"/>
    </source>
</evidence>
<comment type="caution">
    <text evidence="13">The sequence shown here is derived from an EMBL/GenBank/DDBJ whole genome shotgun (WGS) entry which is preliminary data.</text>
</comment>
<feature type="region of interest" description="Disordered" evidence="11">
    <location>
        <begin position="340"/>
        <end position="418"/>
    </location>
</feature>
<dbReference type="FunFam" id="1.10.8.60:FF:000016">
    <property type="entry name" value="ATPase family AAA domain-containing protein 2B"/>
    <property type="match status" value="1"/>
</dbReference>
<dbReference type="PROSITE" id="PS00674">
    <property type="entry name" value="AAA"/>
    <property type="match status" value="1"/>
</dbReference>
<dbReference type="InterPro" id="IPR027417">
    <property type="entry name" value="P-loop_NTPase"/>
</dbReference>
<feature type="compositionally biased region" description="Basic and acidic residues" evidence="11">
    <location>
        <begin position="1195"/>
        <end position="1205"/>
    </location>
</feature>
<evidence type="ECO:0000256" key="7">
    <source>
        <dbReference type="ARBA" id="ARBA00022840"/>
    </source>
</evidence>
<dbReference type="EMBL" id="QLNQ01000021">
    <property type="protein sequence ID" value="RCK64992.1"/>
    <property type="molecule type" value="Genomic_DNA"/>
</dbReference>
<name>A0A367YJ28_9ASCO</name>
<feature type="compositionally biased region" description="Low complexity" evidence="11">
    <location>
        <begin position="1208"/>
        <end position="1219"/>
    </location>
</feature>
<dbReference type="InterPro" id="IPR045199">
    <property type="entry name" value="ATAD2-like"/>
</dbReference>
<proteinExistence type="inferred from homology"/>
<dbReference type="FunFam" id="3.40.50.300:FF:001218">
    <property type="entry name" value="AAA family ATPase, putative"/>
    <property type="match status" value="1"/>
</dbReference>
<keyword evidence="5" id="KW-0547">Nucleotide-binding</keyword>
<feature type="compositionally biased region" description="Basic and acidic residues" evidence="11">
    <location>
        <begin position="157"/>
        <end position="172"/>
    </location>
</feature>
<dbReference type="STRING" id="5486.A0A367YJ28"/>
<dbReference type="PANTHER" id="PTHR23069:SF0">
    <property type="entry name" value="TAT-BINDING HOMOLOG 7"/>
    <property type="match status" value="1"/>
</dbReference>
<evidence type="ECO:0000313" key="14">
    <source>
        <dbReference type="Proteomes" id="UP000253472"/>
    </source>
</evidence>
<evidence type="ECO:0000256" key="4">
    <source>
        <dbReference type="ARBA" id="ARBA00022454"/>
    </source>
</evidence>
<evidence type="ECO:0000256" key="11">
    <source>
        <dbReference type="SAM" id="MobiDB-lite"/>
    </source>
</evidence>
<feature type="compositionally biased region" description="Polar residues" evidence="11">
    <location>
        <begin position="347"/>
        <end position="363"/>
    </location>
</feature>
<dbReference type="InterPro" id="IPR003593">
    <property type="entry name" value="AAA+_ATPase"/>
</dbReference>
<dbReference type="InterPro" id="IPR036427">
    <property type="entry name" value="Bromodomain-like_sf"/>
</dbReference>
<feature type="compositionally biased region" description="Basic residues" evidence="11">
    <location>
        <begin position="114"/>
        <end position="124"/>
    </location>
</feature>
<feature type="compositionally biased region" description="Acidic residues" evidence="11">
    <location>
        <begin position="227"/>
        <end position="237"/>
    </location>
</feature>
<feature type="compositionally biased region" description="Acidic residues" evidence="11">
    <location>
        <begin position="130"/>
        <end position="156"/>
    </location>
</feature>
<dbReference type="PANTHER" id="PTHR23069">
    <property type="entry name" value="AAA DOMAIN-CONTAINING"/>
    <property type="match status" value="1"/>
</dbReference>
<dbReference type="GO" id="GO:0003682">
    <property type="term" value="F:chromatin binding"/>
    <property type="evidence" value="ECO:0007669"/>
    <property type="project" value="TreeGrafter"/>
</dbReference>
<organism evidence="13 14">
    <name type="scientific">Candida viswanathii</name>
    <dbReference type="NCBI Taxonomy" id="5486"/>
    <lineage>
        <taxon>Eukaryota</taxon>
        <taxon>Fungi</taxon>
        <taxon>Dikarya</taxon>
        <taxon>Ascomycota</taxon>
        <taxon>Saccharomycotina</taxon>
        <taxon>Pichiomycetes</taxon>
        <taxon>Debaryomycetaceae</taxon>
        <taxon>Candida/Lodderomyces clade</taxon>
        <taxon>Candida</taxon>
    </lineage>
</organism>
<dbReference type="GO" id="GO:0006337">
    <property type="term" value="P:nucleosome disassembly"/>
    <property type="evidence" value="ECO:0007669"/>
    <property type="project" value="TreeGrafter"/>
</dbReference>
<keyword evidence="14" id="KW-1185">Reference proteome</keyword>
<evidence type="ECO:0000256" key="9">
    <source>
        <dbReference type="ARBA" id="ARBA00023242"/>
    </source>
</evidence>
<keyword evidence="8 10" id="KW-0103">Bromodomain</keyword>
<dbReference type="PROSITE" id="PS50014">
    <property type="entry name" value="BROMODOMAIN_2"/>
    <property type="match status" value="1"/>
</dbReference>
<evidence type="ECO:0000256" key="3">
    <source>
        <dbReference type="ARBA" id="ARBA00006914"/>
    </source>
</evidence>
<feature type="compositionally biased region" description="Basic residues" evidence="11">
    <location>
        <begin position="188"/>
        <end position="201"/>
    </location>
</feature>
<accession>A0A367YJ28</accession>
<sequence length="1346" mass="151340">MPKRSRPQRSVPDDEEDEYPPSYANGAHSRRATRKVSYKESDDDDFDNFDDEATPKGGDEEEAATVPVDANAQGELPPEGEEFKDGPATQADPEEDEYKTEPEDDDDEAEYRPKPKRRKQSQPKRRIEGSDDEFEAGPDDESEDDDAMFSDEDDEEVVSRKNKVDDFVVKDENDWDDDEDDEDASFSKPKKKKRGRPRKSKSNYTEPKRTRSHRMFDGLDITLNPEDQQEQPPESDGELNIQKEIADLYDSSPMHGDVEQPHKLRQRTKVDYTIPPPITNDFQLEREFRAATPTNVRRRGRTPNPRSDFRKILYPTAGPFGGSDVISLFGKNIPPAGIPLPGAQGVPGSSGNLTALGQSALDSDSSEDEIAPINGEATISKKTPKARKPSVGSTGAGKLITGGSDDSNKKKKNNLSDTDPLGVDMNIDFSVVGGLDNYINQLKEMVALPLLYPELYQNFGITPPRGVLFHGPPGTGKTLMARALAASCSTEERKITFFMRKGADCLSKWVGEAERQLRLLFEEAKNQQPSIIFFDEIDGLAPVRSSKQEQIHASIVSTLLALMDGMDNRGQVIVIGATNRPDAIDPALRRPGRFDREFYFPLPDINSRKDILKIHTRKWTPPLPDVFLESLAELTKGYGGADLRALCTEAALNSIQRKYPQIYETNEKLLVHPSKVKVIAKDFMKAIEKIVPSSARSTSSGSAPLPEHLKPLLEAEFNEIVEKLGQLLPNSVGLKGKKKFTALDEAKYLDPTINDEDGGFAKQQLLKTLENSIICRPHLLISGAEGNGQQYLSAAVLNHLEGFQVQSLDLGSMFGDTSRTPELAIVQAFIEARRHQPSILFIPNIDIWFQVLPDAARATLTSLLRGLKSNEKLLLLGISETPLEDLSPDVRLMFGLENHANNVILYNPARSAREAYFETLMKTLLMKPYEFVNDLENRPKRKLKQLKVVKTTEQLSDDAINKKKLREQEYKDTKLKNVLKIKLAALMDLFKVRYKKFRKPIIDEGFIAHLFDPTILENPLNNYAVLYTHSDDPGHENMIKELATGKYYYNMDLDLIEERLWNGFYSEPKQFLKDLKMIVKDCFTSGDRERILKANEMMTNAQFGVDDFSTPEFLKACREVRERDLVKQKKLLEEHEKLQAELAKQQLESVPEDAVDRSETVVTILERPTDINGEAIPAEAPVQEPAAEQPQEVNGQEKEADKPEEAQPEAPVAENPAVADVNPSVQEDVQMEEDAPAAELNGNSKPKELQEPQEDVSEIASDQDDSESEAEEELEIDLTNEIEIDLQQLDSLNKDLLDITEHYNVEKLEIAMARLMDVIWRDRNQWNKSTTLENLKQTIDSIKATL</sequence>